<reference evidence="1" key="1">
    <citation type="submission" date="2017-02" db="EMBL/GenBank/DDBJ databases">
        <authorList>
            <person name="Regsiter A."/>
            <person name="William W."/>
        </authorList>
    </citation>
    <scope>NUCLEOTIDE SEQUENCE</scope>
    <source>
        <strain evidence="1">BdmA 4</strain>
    </source>
</reference>
<gene>
    <name evidence="1" type="ORF">SPIRO4BDMA_40752</name>
</gene>
<protein>
    <recommendedName>
        <fullName evidence="2">Lipoprotein</fullName>
    </recommendedName>
</protein>
<organism evidence="1">
    <name type="scientific">uncultured spirochete</name>
    <dbReference type="NCBI Taxonomy" id="156406"/>
    <lineage>
        <taxon>Bacteria</taxon>
        <taxon>Pseudomonadati</taxon>
        <taxon>Spirochaetota</taxon>
        <taxon>Spirochaetia</taxon>
        <taxon>Spirochaetales</taxon>
        <taxon>environmental samples</taxon>
    </lineage>
</organism>
<dbReference type="EMBL" id="FWDO01000004">
    <property type="protein sequence ID" value="SLM18180.1"/>
    <property type="molecule type" value="Genomic_DNA"/>
</dbReference>
<name>A0A3P3XPI6_9SPIR</name>
<evidence type="ECO:0008006" key="2">
    <source>
        <dbReference type="Google" id="ProtNLM"/>
    </source>
</evidence>
<dbReference type="PROSITE" id="PS51257">
    <property type="entry name" value="PROKAR_LIPOPROTEIN"/>
    <property type="match status" value="1"/>
</dbReference>
<evidence type="ECO:0000313" key="1">
    <source>
        <dbReference type="EMBL" id="SLM18180.1"/>
    </source>
</evidence>
<dbReference type="Gene3D" id="3.40.190.10">
    <property type="entry name" value="Periplasmic binding protein-like II"/>
    <property type="match status" value="1"/>
</dbReference>
<proteinExistence type="predicted"/>
<accession>A0A3P3XPI6</accession>
<sequence length="443" mass="49811">MKKKMYKYISGLAGGLAIFLLISFLSGCDQSPQSALVWTDVPELVIAAQIFNKENDRFAVDVEYKANVASEMKKTNKPPSLVVGKYLLSKSLTKKFVSLDVLFSKYYLDPNDMYPALLRAGKQGAAHILMPLSFDCMVLVERKSENESAGVAVLNPDVLQSSSEAFTRIGNGEISAMGFSPRWNLEFAEDWLLAGGTGFSLNQNWKSTSAPKPNEANSWPILWDKGNLEESVGALLSFNSNVTTEQEDAFAFTYFNKPGYQLVLDNRVLYWPMKASEFFRLPYSAKTQLRYRFPAVNQKLLLTADTRYMGIPKGAKNKKAALAFARWLFVAGNQEKVWKEMESQQLLPDYVGPFGGFSSIMQMNETVFSKYFPEYAQNPLVPSALPSVTALPDYWGSFSRDFLRHWLESVLSDSASSGSIDERFCASLEQYLGTMPDWRIEDR</sequence>
<dbReference type="SUPFAM" id="SSF53850">
    <property type="entry name" value="Periplasmic binding protein-like II"/>
    <property type="match status" value="1"/>
</dbReference>
<dbReference type="AlphaFoldDB" id="A0A3P3XPI6"/>